<feature type="transmembrane region" description="Helical" evidence="8">
    <location>
        <begin position="327"/>
        <end position="347"/>
    </location>
</feature>
<feature type="transmembrane region" description="Helical" evidence="8">
    <location>
        <begin position="398"/>
        <end position="416"/>
    </location>
</feature>
<feature type="transmembrane region" description="Helical" evidence="8">
    <location>
        <begin position="422"/>
        <end position="441"/>
    </location>
</feature>
<dbReference type="InterPro" id="IPR002781">
    <property type="entry name" value="TM_pro_TauE-like"/>
</dbReference>
<organism evidence="9">
    <name type="scientific">Erythrolobus madagascarensis</name>
    <dbReference type="NCBI Taxonomy" id="708628"/>
    <lineage>
        <taxon>Eukaryota</taxon>
        <taxon>Rhodophyta</taxon>
        <taxon>Bangiophyceae</taxon>
        <taxon>Porphyridiales</taxon>
        <taxon>Porphyridiaceae</taxon>
        <taxon>Erythrolobus</taxon>
    </lineage>
</organism>
<dbReference type="PANTHER" id="PTHR30269:SF37">
    <property type="entry name" value="MEMBRANE TRANSPORTER PROTEIN"/>
    <property type="match status" value="1"/>
</dbReference>
<evidence type="ECO:0000256" key="3">
    <source>
        <dbReference type="ARBA" id="ARBA00022475"/>
    </source>
</evidence>
<sequence>MEGGRGRSCVGFCGGLLGDGRLVKSRAAVRNGNVVRCALVENGREGSSRMERNNHGRSSVSSSGRPRSRHWFDLRARFMASAAAIGSGPTEVVERAESVEQAEGSNSNSNQNKSSKAARHHHHHVHISSLSSLDQAFDDFALEEQMYDEYRKQNGARTDVFKELFDFVHHADRRTATISAASISTALVAVSILLRHHSIDVPAVIESVPVVEPESLSLWQQVLLQLHGPRFTVALAMGISAFTQALTGFGFAIVSVGLLSQFSWITNSSVFHDIQPIAAAFGLFVGASLVLPEANEVNWKQIAPLSAASVVAAPLGAHLLSSVDEALALKLLGGLIIGFVVFLTSGLRPPKWFADTPGALFWGSLAGVFGGAFDIQGPPLVFFGQATSWTPAQFRRNILSVVAINSAAVLVMDWFTGRLDSYYVFDFIQYSAPAVVLGLLAGKTAGSRIDPKLFKNVVLVMCALMGSRLLFS</sequence>
<feature type="compositionally biased region" description="Basic residues" evidence="7">
    <location>
        <begin position="116"/>
        <end position="126"/>
    </location>
</feature>
<evidence type="ECO:0000256" key="8">
    <source>
        <dbReference type="SAM" id="Phobius"/>
    </source>
</evidence>
<feature type="transmembrane region" description="Helical" evidence="8">
    <location>
        <begin position="359"/>
        <end position="377"/>
    </location>
</feature>
<evidence type="ECO:0000313" key="9">
    <source>
        <dbReference type="EMBL" id="CAD8724597.1"/>
    </source>
</evidence>
<gene>
    <name evidence="9" type="ORF">EMAD1354_LOCUS674</name>
</gene>
<dbReference type="GO" id="GO:0005886">
    <property type="term" value="C:plasma membrane"/>
    <property type="evidence" value="ECO:0007669"/>
    <property type="project" value="UniProtKB-SubCell"/>
</dbReference>
<protein>
    <recommendedName>
        <fullName evidence="10">Membrane transporter protein</fullName>
    </recommendedName>
</protein>
<evidence type="ECO:0000256" key="5">
    <source>
        <dbReference type="ARBA" id="ARBA00022989"/>
    </source>
</evidence>
<evidence type="ECO:0000256" key="7">
    <source>
        <dbReference type="SAM" id="MobiDB-lite"/>
    </source>
</evidence>
<proteinExistence type="predicted"/>
<feature type="transmembrane region" description="Helical" evidence="8">
    <location>
        <begin position="302"/>
        <end position="320"/>
    </location>
</feature>
<comment type="subcellular location">
    <subcellularLocation>
        <location evidence="1">Cell membrane</location>
        <topology evidence="1">Multi-pass membrane protein</topology>
    </subcellularLocation>
</comment>
<dbReference type="InterPro" id="IPR052017">
    <property type="entry name" value="TSUP"/>
</dbReference>
<dbReference type="AlphaFoldDB" id="A0A7S0T614"/>
<evidence type="ECO:0000256" key="4">
    <source>
        <dbReference type="ARBA" id="ARBA00022692"/>
    </source>
</evidence>
<keyword evidence="4 8" id="KW-0812">Transmembrane</keyword>
<feature type="transmembrane region" description="Helical" evidence="8">
    <location>
        <begin position="453"/>
        <end position="471"/>
    </location>
</feature>
<dbReference type="Pfam" id="PF01925">
    <property type="entry name" value="TauE"/>
    <property type="match status" value="1"/>
</dbReference>
<evidence type="ECO:0000256" key="1">
    <source>
        <dbReference type="ARBA" id="ARBA00004651"/>
    </source>
</evidence>
<keyword evidence="6 8" id="KW-0472">Membrane</keyword>
<evidence type="ECO:0008006" key="10">
    <source>
        <dbReference type="Google" id="ProtNLM"/>
    </source>
</evidence>
<keyword evidence="5 8" id="KW-1133">Transmembrane helix</keyword>
<feature type="compositionally biased region" description="Low complexity" evidence="7">
    <location>
        <begin position="105"/>
        <end position="115"/>
    </location>
</feature>
<feature type="compositionally biased region" description="Basic and acidic residues" evidence="7">
    <location>
        <begin position="44"/>
        <end position="54"/>
    </location>
</feature>
<reference evidence="9" key="1">
    <citation type="submission" date="2021-01" db="EMBL/GenBank/DDBJ databases">
        <authorList>
            <person name="Corre E."/>
            <person name="Pelletier E."/>
            <person name="Niang G."/>
            <person name="Scheremetjew M."/>
            <person name="Finn R."/>
            <person name="Kale V."/>
            <person name="Holt S."/>
            <person name="Cochrane G."/>
            <person name="Meng A."/>
            <person name="Brown T."/>
            <person name="Cohen L."/>
        </authorList>
    </citation>
    <scope>NUCLEOTIDE SEQUENCE</scope>
    <source>
        <strain evidence="9">CCMP3276</strain>
    </source>
</reference>
<feature type="region of interest" description="Disordered" evidence="7">
    <location>
        <begin position="89"/>
        <end position="127"/>
    </location>
</feature>
<evidence type="ECO:0000256" key="6">
    <source>
        <dbReference type="ARBA" id="ARBA00023136"/>
    </source>
</evidence>
<keyword evidence="2" id="KW-0813">Transport</keyword>
<dbReference type="EMBL" id="HBFE01000972">
    <property type="protein sequence ID" value="CAD8724597.1"/>
    <property type="molecule type" value="Transcribed_RNA"/>
</dbReference>
<evidence type="ECO:0000256" key="2">
    <source>
        <dbReference type="ARBA" id="ARBA00022448"/>
    </source>
</evidence>
<keyword evidence="3" id="KW-1003">Cell membrane</keyword>
<accession>A0A7S0T614</accession>
<feature type="transmembrane region" description="Helical" evidence="8">
    <location>
        <begin position="231"/>
        <end position="258"/>
    </location>
</feature>
<feature type="transmembrane region" description="Helical" evidence="8">
    <location>
        <begin position="270"/>
        <end position="290"/>
    </location>
</feature>
<name>A0A7S0T614_9RHOD</name>
<feature type="region of interest" description="Disordered" evidence="7">
    <location>
        <begin position="44"/>
        <end position="67"/>
    </location>
</feature>
<dbReference type="PANTHER" id="PTHR30269">
    <property type="entry name" value="TRANSMEMBRANE PROTEIN YFCA"/>
    <property type="match status" value="1"/>
</dbReference>
<feature type="compositionally biased region" description="Low complexity" evidence="7">
    <location>
        <begin position="56"/>
        <end position="65"/>
    </location>
</feature>